<comment type="similarity">
    <text evidence="4">Belongs to the EXORDIUM family.</text>
</comment>
<comment type="subcellular location">
    <subcellularLocation>
        <location evidence="1">Secreted</location>
    </subcellularLocation>
</comment>
<organism evidence="6 7">
    <name type="scientific">Adiantum capillus-veneris</name>
    <name type="common">Maidenhair fern</name>
    <dbReference type="NCBI Taxonomy" id="13818"/>
    <lineage>
        <taxon>Eukaryota</taxon>
        <taxon>Viridiplantae</taxon>
        <taxon>Streptophyta</taxon>
        <taxon>Embryophyta</taxon>
        <taxon>Tracheophyta</taxon>
        <taxon>Polypodiopsida</taxon>
        <taxon>Polypodiidae</taxon>
        <taxon>Polypodiales</taxon>
        <taxon>Pteridineae</taxon>
        <taxon>Pteridaceae</taxon>
        <taxon>Vittarioideae</taxon>
        <taxon>Adiantum</taxon>
    </lineage>
</organism>
<accession>A0A9D4VCJ8</accession>
<evidence type="ECO:0000256" key="3">
    <source>
        <dbReference type="ARBA" id="ARBA00022729"/>
    </source>
</evidence>
<evidence type="ECO:0008006" key="8">
    <source>
        <dbReference type="Google" id="ProtNLM"/>
    </source>
</evidence>
<evidence type="ECO:0000256" key="5">
    <source>
        <dbReference type="SAM" id="SignalP"/>
    </source>
</evidence>
<dbReference type="GO" id="GO:0005576">
    <property type="term" value="C:extracellular region"/>
    <property type="evidence" value="ECO:0007669"/>
    <property type="project" value="UniProtKB-SubCell"/>
</dbReference>
<dbReference type="PANTHER" id="PTHR31279:SF4">
    <property type="entry name" value="PROTEIN EXORDIUM-LIKE 5"/>
    <property type="match status" value="1"/>
</dbReference>
<keyword evidence="3 5" id="KW-0732">Signal</keyword>
<comment type="caution">
    <text evidence="6">The sequence shown here is derived from an EMBL/GenBank/DDBJ whole genome shotgun (WGS) entry which is preliminary data.</text>
</comment>
<sequence length="338" mass="36521">MTTPLPFFSIPLLMLSLLAASALHGASLSKFTLPAPAGALAGSSSIPPAAVAMKYHMGPVLTSHINIYPIWYGLWHPSQQSILRDFLLSISSYSTPLPSPSLPSWWTTLGLYTDQTNAVVSQSVSIAAEHTALYSHGPVLTRITTQQVIRSSLLTHNGTLPADSRSGVYLVLTSPDVVQQDFCRAVCGFHYFTYPSIVGFTLPYAWIGNSAKQCPETCAYPFAIPFYMKNAMRPLKPPNGDVGVDGMVSVVGHELAEMASNPLINAWYAGADPEAPTEIADLCEGVYGRRAGGRYPGTVARNGEFGSSFNVRGVNGRRFLVQWLWNPILKACDGPNKI</sequence>
<evidence type="ECO:0000256" key="4">
    <source>
        <dbReference type="ARBA" id="ARBA00023591"/>
    </source>
</evidence>
<evidence type="ECO:0000256" key="1">
    <source>
        <dbReference type="ARBA" id="ARBA00004613"/>
    </source>
</evidence>
<dbReference type="PANTHER" id="PTHR31279">
    <property type="entry name" value="PROTEIN EXORDIUM-LIKE 5"/>
    <property type="match status" value="1"/>
</dbReference>
<gene>
    <name evidence="6" type="ORF">GOP47_0003298</name>
</gene>
<evidence type="ECO:0000313" key="6">
    <source>
        <dbReference type="EMBL" id="KAI5083555.1"/>
    </source>
</evidence>
<dbReference type="Pfam" id="PF04674">
    <property type="entry name" value="Phi_1"/>
    <property type="match status" value="1"/>
</dbReference>
<name>A0A9D4VCJ8_ADICA</name>
<reference evidence="6" key="1">
    <citation type="submission" date="2021-01" db="EMBL/GenBank/DDBJ databases">
        <title>Adiantum capillus-veneris genome.</title>
        <authorList>
            <person name="Fang Y."/>
            <person name="Liao Q."/>
        </authorList>
    </citation>
    <scope>NUCLEOTIDE SEQUENCE</scope>
    <source>
        <strain evidence="6">H3</strain>
        <tissue evidence="6">Leaf</tissue>
    </source>
</reference>
<dbReference type="Proteomes" id="UP000886520">
    <property type="component" value="Chromosome 3"/>
</dbReference>
<dbReference type="InterPro" id="IPR006766">
    <property type="entry name" value="EXORDIUM-like"/>
</dbReference>
<proteinExistence type="inferred from homology"/>
<protein>
    <recommendedName>
        <fullName evidence="8">Protein EXORDIUM-like 5</fullName>
    </recommendedName>
</protein>
<keyword evidence="2" id="KW-0964">Secreted</keyword>
<dbReference type="AlphaFoldDB" id="A0A9D4VCJ8"/>
<keyword evidence="7" id="KW-1185">Reference proteome</keyword>
<feature type="signal peptide" evidence="5">
    <location>
        <begin position="1"/>
        <end position="22"/>
    </location>
</feature>
<dbReference type="OrthoDB" id="2016249at2759"/>
<evidence type="ECO:0000256" key="2">
    <source>
        <dbReference type="ARBA" id="ARBA00022525"/>
    </source>
</evidence>
<evidence type="ECO:0000313" key="7">
    <source>
        <dbReference type="Proteomes" id="UP000886520"/>
    </source>
</evidence>
<dbReference type="EMBL" id="JABFUD020000002">
    <property type="protein sequence ID" value="KAI5083555.1"/>
    <property type="molecule type" value="Genomic_DNA"/>
</dbReference>
<feature type="chain" id="PRO_5039614861" description="Protein EXORDIUM-like 5" evidence="5">
    <location>
        <begin position="23"/>
        <end position="338"/>
    </location>
</feature>